<dbReference type="NCBIfam" id="TIGR00014">
    <property type="entry name" value="arsC"/>
    <property type="match status" value="1"/>
</dbReference>
<evidence type="ECO:0000256" key="1">
    <source>
        <dbReference type="ARBA" id="ARBA00007198"/>
    </source>
</evidence>
<evidence type="ECO:0000256" key="3">
    <source>
        <dbReference type="PROSITE-ProRule" id="PRU01282"/>
    </source>
</evidence>
<name>A0AAU7KB88_9SPHI</name>
<dbReference type="EMBL" id="CP157485">
    <property type="protein sequence ID" value="XBO49905.1"/>
    <property type="molecule type" value="Genomic_DNA"/>
</dbReference>
<reference evidence="4" key="1">
    <citation type="submission" date="2024-05" db="EMBL/GenBank/DDBJ databases">
        <authorList>
            <person name="Kim S."/>
            <person name="Heo J."/>
            <person name="Choi H."/>
            <person name="Choi Y."/>
            <person name="Kwon S.-W."/>
            <person name="Kim Y."/>
        </authorList>
    </citation>
    <scope>NUCLEOTIDE SEQUENCE</scope>
    <source>
        <strain evidence="4">KACC 23697</strain>
    </source>
</reference>
<evidence type="ECO:0000313" key="4">
    <source>
        <dbReference type="EMBL" id="XBO49905.1"/>
    </source>
</evidence>
<sequence>MITIFHHNRCTKSRSALAALENSGKAFEVVYYLETPPNKSELKEMISKLGIKPLELIRKGEKVFTENYKSKNLSDEEWIDVMIAHPILIERPIIISGNKAVIARSTEKINEILG</sequence>
<protein>
    <submittedName>
        <fullName evidence="4">Arsenate reductase (Glutaredoxin)</fullName>
        <ecNumber evidence="4">1.20.4.1</ecNumber>
    </submittedName>
</protein>
<organism evidence="4">
    <name type="scientific">Pedobacter sp. KACC 23697</name>
    <dbReference type="NCBI Taxonomy" id="3149230"/>
    <lineage>
        <taxon>Bacteria</taxon>
        <taxon>Pseudomonadati</taxon>
        <taxon>Bacteroidota</taxon>
        <taxon>Sphingobacteriia</taxon>
        <taxon>Sphingobacteriales</taxon>
        <taxon>Sphingobacteriaceae</taxon>
        <taxon>Pedobacter</taxon>
    </lineage>
</organism>
<gene>
    <name evidence="4" type="primary">arsC</name>
    <name evidence="4" type="ORF">ABEG20_09855</name>
</gene>
<comment type="similarity">
    <text evidence="1 3">Belongs to the ArsC family.</text>
</comment>
<dbReference type="InterPro" id="IPR006659">
    <property type="entry name" value="Arsenate_reductase"/>
</dbReference>
<dbReference type="EC" id="1.20.4.1" evidence="4"/>
<evidence type="ECO:0000256" key="2">
    <source>
        <dbReference type="ARBA" id="ARBA00023002"/>
    </source>
</evidence>
<dbReference type="InterPro" id="IPR006660">
    <property type="entry name" value="Arsenate_reductase-like"/>
</dbReference>
<proteinExistence type="inferred from homology"/>
<dbReference type="Pfam" id="PF03960">
    <property type="entry name" value="ArsC"/>
    <property type="match status" value="1"/>
</dbReference>
<dbReference type="AlphaFoldDB" id="A0AAU7KB88"/>
<dbReference type="RefSeq" id="WP_406827204.1">
    <property type="nucleotide sequence ID" value="NZ_CP157485.1"/>
</dbReference>
<dbReference type="Gene3D" id="3.40.30.10">
    <property type="entry name" value="Glutaredoxin"/>
    <property type="match status" value="1"/>
</dbReference>
<dbReference type="PANTHER" id="PTHR30041:SF4">
    <property type="entry name" value="ARSENATE REDUCTASE"/>
    <property type="match status" value="1"/>
</dbReference>
<accession>A0AAU7KB88</accession>
<dbReference type="PANTHER" id="PTHR30041">
    <property type="entry name" value="ARSENATE REDUCTASE"/>
    <property type="match status" value="1"/>
</dbReference>
<dbReference type="GO" id="GO:0008794">
    <property type="term" value="F:arsenate reductase (glutaredoxin) activity"/>
    <property type="evidence" value="ECO:0007669"/>
    <property type="project" value="UniProtKB-EC"/>
</dbReference>
<dbReference type="InterPro" id="IPR036249">
    <property type="entry name" value="Thioredoxin-like_sf"/>
</dbReference>
<dbReference type="CDD" id="cd03034">
    <property type="entry name" value="ArsC_ArsC"/>
    <property type="match status" value="1"/>
</dbReference>
<dbReference type="SUPFAM" id="SSF52833">
    <property type="entry name" value="Thioredoxin-like"/>
    <property type="match status" value="1"/>
</dbReference>
<dbReference type="PROSITE" id="PS51353">
    <property type="entry name" value="ARSC"/>
    <property type="match status" value="1"/>
</dbReference>
<keyword evidence="2 4" id="KW-0560">Oxidoreductase</keyword>